<dbReference type="InterPro" id="IPR029039">
    <property type="entry name" value="Flavoprotein-like_sf"/>
</dbReference>
<proteinExistence type="inferred from homology"/>
<dbReference type="AlphaFoldDB" id="A0A934MJ59"/>
<evidence type="ECO:0000259" key="5">
    <source>
        <dbReference type="Pfam" id="PF02525"/>
    </source>
</evidence>
<dbReference type="RefSeq" id="WP_198883828.1">
    <property type="nucleotide sequence ID" value="NZ_JAEKJA010000021.1"/>
</dbReference>
<gene>
    <name evidence="6" type="ORF">JCR33_19650</name>
</gene>
<dbReference type="InterPro" id="IPR003680">
    <property type="entry name" value="Flavodoxin_fold"/>
</dbReference>
<keyword evidence="3" id="KW-0274">FAD</keyword>
<comment type="caution">
    <text evidence="6">The sequence shown here is derived from an EMBL/GenBank/DDBJ whole genome shotgun (WGS) entry which is preliminary data.</text>
</comment>
<evidence type="ECO:0000256" key="3">
    <source>
        <dbReference type="ARBA" id="ARBA00022827"/>
    </source>
</evidence>
<protein>
    <submittedName>
        <fullName evidence="6">NAD(P)H-dependent oxidoreductase</fullName>
    </submittedName>
</protein>
<evidence type="ECO:0000256" key="2">
    <source>
        <dbReference type="ARBA" id="ARBA00022630"/>
    </source>
</evidence>
<dbReference type="Proteomes" id="UP000609531">
    <property type="component" value="Unassembled WGS sequence"/>
</dbReference>
<evidence type="ECO:0000313" key="7">
    <source>
        <dbReference type="Proteomes" id="UP000609531"/>
    </source>
</evidence>
<feature type="domain" description="Flavodoxin-like fold" evidence="5">
    <location>
        <begin position="16"/>
        <end position="207"/>
    </location>
</feature>
<evidence type="ECO:0000256" key="4">
    <source>
        <dbReference type="ARBA" id="ARBA00037981"/>
    </source>
</evidence>
<organism evidence="6 7">
    <name type="scientific">Acuticoccus mangrovi</name>
    <dbReference type="NCBI Taxonomy" id="2796142"/>
    <lineage>
        <taxon>Bacteria</taxon>
        <taxon>Pseudomonadati</taxon>
        <taxon>Pseudomonadota</taxon>
        <taxon>Alphaproteobacteria</taxon>
        <taxon>Hyphomicrobiales</taxon>
        <taxon>Amorphaceae</taxon>
        <taxon>Acuticoccus</taxon>
    </lineage>
</organism>
<dbReference type="PANTHER" id="PTHR46305:SF3">
    <property type="entry name" value="NADPH:QUINONE OXIDOREDUCTASE MDAB"/>
    <property type="match status" value="1"/>
</dbReference>
<comment type="similarity">
    <text evidence="4">Belongs to the oxidoreductase MdaB family.</text>
</comment>
<dbReference type="EMBL" id="JAEKJA010000021">
    <property type="protein sequence ID" value="MBJ3777926.1"/>
    <property type="molecule type" value="Genomic_DNA"/>
</dbReference>
<evidence type="ECO:0000256" key="1">
    <source>
        <dbReference type="ARBA" id="ARBA00001974"/>
    </source>
</evidence>
<keyword evidence="7" id="KW-1185">Reference proteome</keyword>
<keyword evidence="2" id="KW-0285">Flavoprotein</keyword>
<evidence type="ECO:0000313" key="6">
    <source>
        <dbReference type="EMBL" id="MBJ3777926.1"/>
    </source>
</evidence>
<dbReference type="InterPro" id="IPR052397">
    <property type="entry name" value="NADPH-QR_MdaB"/>
</dbReference>
<accession>A0A934MJ59</accession>
<dbReference type="Pfam" id="PF02525">
    <property type="entry name" value="Flavodoxin_2"/>
    <property type="match status" value="1"/>
</dbReference>
<dbReference type="PANTHER" id="PTHR46305">
    <property type="match status" value="1"/>
</dbReference>
<comment type="cofactor">
    <cofactor evidence="1">
        <name>FAD</name>
        <dbReference type="ChEBI" id="CHEBI:57692"/>
    </cofactor>
</comment>
<reference evidence="6" key="1">
    <citation type="submission" date="2020-12" db="EMBL/GenBank/DDBJ databases">
        <title>Bacterial taxonomy.</title>
        <authorList>
            <person name="Pan X."/>
        </authorList>
    </citation>
    <scope>NUCLEOTIDE SEQUENCE</scope>
    <source>
        <strain evidence="6">B2012</strain>
    </source>
</reference>
<sequence>MGCGGLRFAAPAAAVNLLLVNGHHPYSGAKGALADAFLARARALARARGDAVRETHVATDWAIDEEVDRHVWADAVLYHYPVYTMSVPWRTKRYLDEIFTAGMDGRMSKGDGRSRRDPTAEYGMAGVLTGTRYMLCVTFNAPAAAFDDPAKPFFQGMSVDDLMRPVHLAMKFVGMRPLPSFAAFDVHKNPDTAGDLARFERHIEEHLVPA</sequence>
<dbReference type="SUPFAM" id="SSF52218">
    <property type="entry name" value="Flavoproteins"/>
    <property type="match status" value="1"/>
</dbReference>
<dbReference type="Gene3D" id="3.40.50.360">
    <property type="match status" value="1"/>
</dbReference>
<name>A0A934MJ59_9HYPH</name>